<keyword evidence="10" id="KW-1185">Reference proteome</keyword>
<dbReference type="RefSeq" id="WP_189420177.1">
    <property type="nucleotide sequence ID" value="NZ_BMYZ01000003.1"/>
</dbReference>
<name>A0ABQ3BC46_9GAMM</name>
<feature type="domain" description="FAD-binding" evidence="8">
    <location>
        <begin position="8"/>
        <end position="330"/>
    </location>
</feature>
<dbReference type="PRINTS" id="PR00420">
    <property type="entry name" value="RNGMNOXGNASE"/>
</dbReference>
<comment type="caution">
    <text evidence="9">The sequence shown here is derived from an EMBL/GenBank/DDBJ whole genome shotgun (WGS) entry which is preliminary data.</text>
</comment>
<proteinExistence type="inferred from homology"/>
<comment type="cofactor">
    <cofactor evidence="1">
        <name>FAD</name>
        <dbReference type="ChEBI" id="CHEBI:57692"/>
    </cofactor>
</comment>
<dbReference type="PANTHER" id="PTHR43876:SF8">
    <property type="entry name" value="2-OCTAPRENYL-6-METHOXYPHENOL HYDROXYLASE"/>
    <property type="match status" value="1"/>
</dbReference>
<accession>A0ABQ3BC46</accession>
<keyword evidence="7" id="KW-0503">Monooxygenase</keyword>
<dbReference type="InterPro" id="IPR051205">
    <property type="entry name" value="UbiH/COQ6_monooxygenase"/>
</dbReference>
<dbReference type="NCBIfam" id="TIGR01988">
    <property type="entry name" value="Ubi-OHases"/>
    <property type="match status" value="1"/>
</dbReference>
<dbReference type="InterPro" id="IPR002938">
    <property type="entry name" value="FAD-bd"/>
</dbReference>
<evidence type="ECO:0000256" key="2">
    <source>
        <dbReference type="ARBA" id="ARBA00004749"/>
    </source>
</evidence>
<evidence type="ECO:0000256" key="6">
    <source>
        <dbReference type="ARBA" id="ARBA00023002"/>
    </source>
</evidence>
<evidence type="ECO:0000256" key="3">
    <source>
        <dbReference type="ARBA" id="ARBA00005349"/>
    </source>
</evidence>
<reference evidence="10" key="1">
    <citation type="journal article" date="2019" name="Int. J. Syst. Evol. Microbiol.">
        <title>The Global Catalogue of Microorganisms (GCM) 10K type strain sequencing project: providing services to taxonomists for standard genome sequencing and annotation.</title>
        <authorList>
            <consortium name="The Broad Institute Genomics Platform"/>
            <consortium name="The Broad Institute Genome Sequencing Center for Infectious Disease"/>
            <person name="Wu L."/>
            <person name="Ma J."/>
        </authorList>
    </citation>
    <scope>NUCLEOTIDE SEQUENCE [LARGE SCALE GENOMIC DNA]</scope>
    <source>
        <strain evidence="10">KCTC 32239</strain>
    </source>
</reference>
<dbReference type="NCBIfam" id="TIGR01984">
    <property type="entry name" value="UbiH"/>
    <property type="match status" value="1"/>
</dbReference>
<evidence type="ECO:0000313" key="10">
    <source>
        <dbReference type="Proteomes" id="UP000619761"/>
    </source>
</evidence>
<dbReference type="PANTHER" id="PTHR43876">
    <property type="entry name" value="UBIQUINONE BIOSYNTHESIS MONOOXYGENASE COQ6, MITOCHONDRIAL"/>
    <property type="match status" value="1"/>
</dbReference>
<dbReference type="Proteomes" id="UP000619761">
    <property type="component" value="Unassembled WGS sequence"/>
</dbReference>
<sequence>MNELGNFDIAIIGGGMVGASLALLLAQQKPDWKIVLLEAQNFSDSDQSQFENSFDARSTAIAQGSVEILQDLGVWEKLSQEATAISQVHVSDAGHFMGGLIDASAYQLDAVGYVIPNAWIGRVLLDQLRTQKNIQFIAPIRVEKLKPQQQGALLQVQAQGESFELNCKLAVVADGGDSPLRKSLGIDSHIKDYNQTALIANVAYSEPHKGVAYERFTAQGPLALLPLGNKLTAKESALVLTLPRDQANDIARLNDEDFLQHLQTRFGNRLGKFLRVGKRHKYELKLVTASEQIRSHIVLVGNAAHFLHPVAGQGFNLSLRDCVCLVDALVNGDATDKHLGELGTLQDYLHRQELDQTLTIEFSDKLVRLFSSSSLPLIALRHLGFVGLDLMPAAKIRFANQTMGIAGEKYLSRIK</sequence>
<dbReference type="Gene3D" id="3.50.50.60">
    <property type="entry name" value="FAD/NAD(P)-binding domain"/>
    <property type="match status" value="2"/>
</dbReference>
<comment type="pathway">
    <text evidence="2">Cofactor biosynthesis; ubiquinone biosynthesis.</text>
</comment>
<dbReference type="NCBIfam" id="NF004356">
    <property type="entry name" value="PRK05732.1"/>
    <property type="match status" value="1"/>
</dbReference>
<organism evidence="9 10">
    <name type="scientific">Cellvibrio zantedeschiae</name>
    <dbReference type="NCBI Taxonomy" id="1237077"/>
    <lineage>
        <taxon>Bacteria</taxon>
        <taxon>Pseudomonadati</taxon>
        <taxon>Pseudomonadota</taxon>
        <taxon>Gammaproteobacteria</taxon>
        <taxon>Cellvibrionales</taxon>
        <taxon>Cellvibrionaceae</taxon>
        <taxon>Cellvibrio</taxon>
    </lineage>
</organism>
<evidence type="ECO:0000256" key="4">
    <source>
        <dbReference type="ARBA" id="ARBA00022630"/>
    </source>
</evidence>
<keyword evidence="4" id="KW-0285">Flavoprotein</keyword>
<evidence type="ECO:0000313" key="9">
    <source>
        <dbReference type="EMBL" id="GGY83613.1"/>
    </source>
</evidence>
<keyword evidence="5" id="KW-0274">FAD</keyword>
<evidence type="ECO:0000259" key="8">
    <source>
        <dbReference type="Pfam" id="PF01494"/>
    </source>
</evidence>
<dbReference type="InterPro" id="IPR010971">
    <property type="entry name" value="UbiH/COQ6"/>
</dbReference>
<dbReference type="Pfam" id="PF01494">
    <property type="entry name" value="FAD_binding_3"/>
    <property type="match status" value="1"/>
</dbReference>
<dbReference type="SUPFAM" id="SSF51905">
    <property type="entry name" value="FAD/NAD(P)-binding domain"/>
    <property type="match status" value="1"/>
</dbReference>
<evidence type="ECO:0000256" key="1">
    <source>
        <dbReference type="ARBA" id="ARBA00001974"/>
    </source>
</evidence>
<dbReference type="InterPro" id="IPR011295">
    <property type="entry name" value="UbiH"/>
</dbReference>
<evidence type="ECO:0000256" key="5">
    <source>
        <dbReference type="ARBA" id="ARBA00022827"/>
    </source>
</evidence>
<gene>
    <name evidence="9" type="primary">ubiH</name>
    <name evidence="9" type="ORF">GCM10011613_30640</name>
</gene>
<evidence type="ECO:0000256" key="7">
    <source>
        <dbReference type="ARBA" id="ARBA00023033"/>
    </source>
</evidence>
<comment type="similarity">
    <text evidence="3">Belongs to the UbiH/COQ6 family.</text>
</comment>
<protein>
    <submittedName>
        <fullName evidence="9">2-octaprenyl-6-methoxyphenyl hydroxylase</fullName>
    </submittedName>
</protein>
<dbReference type="InterPro" id="IPR036188">
    <property type="entry name" value="FAD/NAD-bd_sf"/>
</dbReference>
<keyword evidence="6" id="KW-0560">Oxidoreductase</keyword>
<dbReference type="EMBL" id="BMYZ01000003">
    <property type="protein sequence ID" value="GGY83613.1"/>
    <property type="molecule type" value="Genomic_DNA"/>
</dbReference>